<dbReference type="InterPro" id="IPR036188">
    <property type="entry name" value="FAD/NAD-bd_sf"/>
</dbReference>
<reference evidence="9" key="1">
    <citation type="submission" date="2016-10" db="EMBL/GenBank/DDBJ databases">
        <authorList>
            <person name="Varghese N."/>
            <person name="Submissions S."/>
        </authorList>
    </citation>
    <scope>NUCLEOTIDE SEQUENCE [LARGE SCALE GENOMIC DNA]</scope>
    <source>
        <strain evidence="9">DSM 17101</strain>
    </source>
</reference>
<evidence type="ECO:0000256" key="2">
    <source>
        <dbReference type="ARBA" id="ARBA00004924"/>
    </source>
</evidence>
<evidence type="ECO:0000256" key="4">
    <source>
        <dbReference type="ARBA" id="ARBA00022630"/>
    </source>
</evidence>
<gene>
    <name evidence="8" type="ORF">SAMN04489708_10465</name>
</gene>
<evidence type="ECO:0000256" key="5">
    <source>
        <dbReference type="ARBA" id="ARBA00022827"/>
    </source>
</evidence>
<keyword evidence="4" id="KW-0285">Flavoprotein</keyword>
<dbReference type="Proteomes" id="UP000199317">
    <property type="component" value="Unassembled WGS sequence"/>
</dbReference>
<name>A0A1H0MUI0_9BURK</name>
<organism evidence="8 9">
    <name type="scientific">Paracidovorax cattleyae</name>
    <dbReference type="NCBI Taxonomy" id="80868"/>
    <lineage>
        <taxon>Bacteria</taxon>
        <taxon>Pseudomonadati</taxon>
        <taxon>Pseudomonadota</taxon>
        <taxon>Betaproteobacteria</taxon>
        <taxon>Burkholderiales</taxon>
        <taxon>Comamonadaceae</taxon>
        <taxon>Paracidovorax</taxon>
    </lineage>
</organism>
<keyword evidence="7" id="KW-0560">Oxidoreductase</keyword>
<dbReference type="PANTHER" id="PTHR42802">
    <property type="entry name" value="MONOOXYGENASE"/>
    <property type="match status" value="1"/>
</dbReference>
<evidence type="ECO:0000313" key="9">
    <source>
        <dbReference type="Proteomes" id="UP000199317"/>
    </source>
</evidence>
<comment type="similarity">
    <text evidence="3">Belongs to the lysine N(6)-hydroxylase/L-ornithine N(5)-oxygenase family.</text>
</comment>
<dbReference type="OrthoDB" id="7527071at2"/>
<keyword evidence="9" id="KW-1185">Reference proteome</keyword>
<dbReference type="RefSeq" id="WP_092832578.1">
    <property type="nucleotide sequence ID" value="NZ_CP028290.1"/>
</dbReference>
<keyword evidence="6" id="KW-0521">NADP</keyword>
<evidence type="ECO:0000256" key="1">
    <source>
        <dbReference type="ARBA" id="ARBA00001974"/>
    </source>
</evidence>
<proteinExistence type="inferred from homology"/>
<comment type="cofactor">
    <cofactor evidence="1">
        <name>FAD</name>
        <dbReference type="ChEBI" id="CHEBI:57692"/>
    </cofactor>
</comment>
<evidence type="ECO:0000256" key="3">
    <source>
        <dbReference type="ARBA" id="ARBA00007588"/>
    </source>
</evidence>
<keyword evidence="5" id="KW-0274">FAD</keyword>
<sequence>MNMSDGQEAEDILDLIGIGIGPFNLGLAALLHPIDAVKAIFFDTRGTFVWHEGLLLDNCYLQVPFMADLVTMVDPTSPFSFLNYLKEHGRLYQFYFYERFHIARTEYSRYCRWVAEQLRSLRFSMEVVDIEAQDSIFCVTVRNTATRALSRHLAKNIVLGIGTVPSTPDALSALLNGTDFIHSSQYAFARPHLHAKRSITVIGGGQSAAECFLDLLEGRKQFGYELNWLTRGSGFLPMEYSKLGLEHFSPDYIEHFFGLQEAKRKEILSKQGHWYKGISFSTIAAIYDRMYEQSADGAETHTVLQARSELLTASGTRNGWKLSFRHLDLQENFDLHTEAVVLGSGYRYVFPPCVDRLRPLLAFDGQGRPAVRRDYTLKARWNGSGRIFVQNAEMHTHGIAAPDLGLGAHRNAAIVNGLLGFPRYPTSHKTAFQTFGIEDRWKEEASSRRPTMAGTAS</sequence>
<comment type="pathway">
    <text evidence="2">Siderophore biosynthesis.</text>
</comment>
<dbReference type="Pfam" id="PF13434">
    <property type="entry name" value="Lys_Orn_oxgnase"/>
    <property type="match status" value="1"/>
</dbReference>
<accession>A0A1H0MUI0</accession>
<dbReference type="EMBL" id="FNJL01000004">
    <property type="protein sequence ID" value="SDO83770.1"/>
    <property type="molecule type" value="Genomic_DNA"/>
</dbReference>
<dbReference type="GO" id="GO:0016491">
    <property type="term" value="F:oxidoreductase activity"/>
    <property type="evidence" value="ECO:0007669"/>
    <property type="project" value="UniProtKB-KW"/>
</dbReference>
<evidence type="ECO:0000313" key="8">
    <source>
        <dbReference type="EMBL" id="SDO83770.1"/>
    </source>
</evidence>
<dbReference type="InterPro" id="IPR025700">
    <property type="entry name" value="Lys/Orn_oxygenase"/>
</dbReference>
<dbReference type="Gene3D" id="3.50.50.60">
    <property type="entry name" value="FAD/NAD(P)-binding domain"/>
    <property type="match status" value="1"/>
</dbReference>
<protein>
    <submittedName>
        <fullName evidence="8">Lysine N6-hydroxylase</fullName>
    </submittedName>
</protein>
<evidence type="ECO:0000256" key="7">
    <source>
        <dbReference type="ARBA" id="ARBA00023002"/>
    </source>
</evidence>
<dbReference type="SUPFAM" id="SSF51905">
    <property type="entry name" value="FAD/NAD(P)-binding domain"/>
    <property type="match status" value="1"/>
</dbReference>
<dbReference type="AlphaFoldDB" id="A0A1H0MUI0"/>
<evidence type="ECO:0000256" key="6">
    <source>
        <dbReference type="ARBA" id="ARBA00022857"/>
    </source>
</evidence>
<dbReference type="PANTHER" id="PTHR42802:SF1">
    <property type="entry name" value="L-ORNITHINE N(5)-MONOOXYGENASE"/>
    <property type="match status" value="1"/>
</dbReference>